<dbReference type="AlphaFoldDB" id="E3E580"/>
<dbReference type="RefSeq" id="WP_013372026.1">
    <property type="nucleotide sequence ID" value="NC_014622.2"/>
</dbReference>
<dbReference type="KEGG" id="ppm:PPSC2_16310"/>
<keyword evidence="1" id="KW-0808">Transferase</keyword>
<protein>
    <submittedName>
        <fullName evidence="1">Protein kinase</fullName>
    </submittedName>
</protein>
<name>E3E580_PAEPS</name>
<dbReference type="HOGENOM" id="CLU_2047378_0_0_9"/>
<dbReference type="GO" id="GO:0016301">
    <property type="term" value="F:kinase activity"/>
    <property type="evidence" value="ECO:0007669"/>
    <property type="project" value="UniProtKB-KW"/>
</dbReference>
<accession>E3E580</accession>
<dbReference type="Proteomes" id="UP000006868">
    <property type="component" value="Chromosome"/>
</dbReference>
<gene>
    <name evidence="1" type="ORF">PPSC2_16310</name>
</gene>
<sequence length="120" mass="13638">MIKPYFTKEEVADVLQKGNDDRHNSLIIDFDGTPKLIPFTNDGSKYAVRYETFNAGNGYVGEKSQLNHLNGTYQALLEAWVEYLGYGRRLGSGVYRDYAEYSESIEELQAKAIKLVNSMK</sequence>
<dbReference type="EMBL" id="CP002213">
    <property type="protein sequence ID" value="ADO57440.1"/>
    <property type="molecule type" value="Genomic_DNA"/>
</dbReference>
<proteinExistence type="predicted"/>
<evidence type="ECO:0000313" key="1">
    <source>
        <dbReference type="EMBL" id="ADO57440.1"/>
    </source>
</evidence>
<organism evidence="1 2">
    <name type="scientific">Paenibacillus polymyxa (strain SC2)</name>
    <name type="common">Bacillus polymyxa</name>
    <dbReference type="NCBI Taxonomy" id="886882"/>
    <lineage>
        <taxon>Bacteria</taxon>
        <taxon>Bacillati</taxon>
        <taxon>Bacillota</taxon>
        <taxon>Bacilli</taxon>
        <taxon>Bacillales</taxon>
        <taxon>Paenibacillaceae</taxon>
        <taxon>Paenibacillus</taxon>
    </lineage>
</organism>
<evidence type="ECO:0000313" key="2">
    <source>
        <dbReference type="Proteomes" id="UP000006868"/>
    </source>
</evidence>
<reference evidence="1 2" key="1">
    <citation type="journal article" date="2011" name="J. Bacteriol.">
        <title>Complete genome sequence of Paenibacillus polymyxa SC2, a strain of plant growth-promoting Rhizobacterium with broad-spectrum antimicrobial activity.</title>
        <authorList>
            <person name="Ma M."/>
            <person name="Wang C."/>
            <person name="Ding Y."/>
            <person name="Li L."/>
            <person name="Shen D."/>
            <person name="Jiang X."/>
            <person name="Guan D."/>
            <person name="Cao F."/>
            <person name="Chen H."/>
            <person name="Feng R."/>
            <person name="Wang X."/>
            <person name="Ge Y."/>
            <person name="Yao L."/>
            <person name="Bing X."/>
            <person name="Yang X."/>
            <person name="Li J."/>
            <person name="Du B."/>
        </authorList>
    </citation>
    <scope>NUCLEOTIDE SEQUENCE [LARGE SCALE GENOMIC DNA]</scope>
    <source>
        <strain evidence="1 2">SC2</strain>
    </source>
</reference>
<dbReference type="eggNOG" id="COG0515">
    <property type="taxonomic scope" value="Bacteria"/>
</dbReference>
<dbReference type="PATRIC" id="fig|886882.15.peg.3482"/>
<keyword evidence="1" id="KW-0418">Kinase</keyword>
<dbReference type="OrthoDB" id="2872607at2"/>